<reference evidence="2 3" key="1">
    <citation type="submission" date="2021-01" db="EMBL/GenBank/DDBJ databases">
        <title>Genomic Encyclopedia of Type Strains, Phase IV (KMG-IV): sequencing the most valuable type-strain genomes for metagenomic binning, comparative biology and taxonomic classification.</title>
        <authorList>
            <person name="Goeker M."/>
        </authorList>
    </citation>
    <scope>NUCLEOTIDE SEQUENCE [LARGE SCALE GENOMIC DNA]</scope>
    <source>
        <strain evidence="2 3">DSM 104297</strain>
    </source>
</reference>
<evidence type="ECO:0000313" key="2">
    <source>
        <dbReference type="EMBL" id="MBM7702861.1"/>
    </source>
</evidence>
<organism evidence="2 3">
    <name type="scientific">Priestia iocasae</name>
    <dbReference type="NCBI Taxonomy" id="2291674"/>
    <lineage>
        <taxon>Bacteria</taxon>
        <taxon>Bacillati</taxon>
        <taxon>Bacillota</taxon>
        <taxon>Bacilli</taxon>
        <taxon>Bacillales</taxon>
        <taxon>Bacillaceae</taxon>
        <taxon>Priestia</taxon>
    </lineage>
</organism>
<accession>A0ABS2QTR2</accession>
<dbReference type="InterPro" id="IPR016181">
    <property type="entry name" value="Acyl_CoA_acyltransferase"/>
</dbReference>
<name>A0ABS2QTR2_9BACI</name>
<dbReference type="InterPro" id="IPR000182">
    <property type="entry name" value="GNAT_dom"/>
</dbReference>
<dbReference type="EMBL" id="JAFBFC010000003">
    <property type="protein sequence ID" value="MBM7702861.1"/>
    <property type="molecule type" value="Genomic_DNA"/>
</dbReference>
<dbReference type="Gene3D" id="3.40.630.30">
    <property type="match status" value="1"/>
</dbReference>
<dbReference type="Pfam" id="PF13508">
    <property type="entry name" value="Acetyltransf_7"/>
    <property type="match status" value="1"/>
</dbReference>
<sequence length="151" mass="17586">MVTIHEISTKLELFDDALQAFWGKWGSEDNKTFYEDCMRHSCTAKDGLPRFYVALDHKKIVGTYAILRNDLNSRQDLFPWFACLYVDPTYRGQQLGAKLLQHALDEARYKGYPQLYLTTDLENYYEKYGWTHSTEAIGLSGHVLKVYEKSV</sequence>
<dbReference type="RefSeq" id="WP_205186217.1">
    <property type="nucleotide sequence ID" value="NZ_JAFBFC010000003.1"/>
</dbReference>
<dbReference type="SUPFAM" id="SSF55729">
    <property type="entry name" value="Acyl-CoA N-acyltransferases (Nat)"/>
    <property type="match status" value="1"/>
</dbReference>
<evidence type="ECO:0000313" key="3">
    <source>
        <dbReference type="Proteomes" id="UP000809829"/>
    </source>
</evidence>
<dbReference type="PROSITE" id="PS51186">
    <property type="entry name" value="GNAT"/>
    <property type="match status" value="1"/>
</dbReference>
<evidence type="ECO:0000259" key="1">
    <source>
        <dbReference type="PROSITE" id="PS51186"/>
    </source>
</evidence>
<dbReference type="Proteomes" id="UP000809829">
    <property type="component" value="Unassembled WGS sequence"/>
</dbReference>
<comment type="caution">
    <text evidence="2">The sequence shown here is derived from an EMBL/GenBank/DDBJ whole genome shotgun (WGS) entry which is preliminary data.</text>
</comment>
<gene>
    <name evidence="2" type="ORF">JOC83_001708</name>
</gene>
<dbReference type="CDD" id="cd04301">
    <property type="entry name" value="NAT_SF"/>
    <property type="match status" value="1"/>
</dbReference>
<proteinExistence type="predicted"/>
<protein>
    <submittedName>
        <fullName evidence="2">GNAT superfamily N-acetyltransferase</fullName>
    </submittedName>
</protein>
<feature type="domain" description="N-acetyltransferase" evidence="1">
    <location>
        <begin position="2"/>
        <end position="151"/>
    </location>
</feature>
<keyword evidence="3" id="KW-1185">Reference proteome</keyword>